<comment type="caution">
    <text evidence="2">The sequence shown here is derived from an EMBL/GenBank/DDBJ whole genome shotgun (WGS) entry which is preliminary data.</text>
</comment>
<organism evidence="2 3">
    <name type="scientific">Trifolium medium</name>
    <dbReference type="NCBI Taxonomy" id="97028"/>
    <lineage>
        <taxon>Eukaryota</taxon>
        <taxon>Viridiplantae</taxon>
        <taxon>Streptophyta</taxon>
        <taxon>Embryophyta</taxon>
        <taxon>Tracheophyta</taxon>
        <taxon>Spermatophyta</taxon>
        <taxon>Magnoliopsida</taxon>
        <taxon>eudicotyledons</taxon>
        <taxon>Gunneridae</taxon>
        <taxon>Pentapetalae</taxon>
        <taxon>rosids</taxon>
        <taxon>fabids</taxon>
        <taxon>Fabales</taxon>
        <taxon>Fabaceae</taxon>
        <taxon>Papilionoideae</taxon>
        <taxon>50 kb inversion clade</taxon>
        <taxon>NPAAA clade</taxon>
        <taxon>Hologalegina</taxon>
        <taxon>IRL clade</taxon>
        <taxon>Trifolieae</taxon>
        <taxon>Trifolium</taxon>
    </lineage>
</organism>
<dbReference type="AlphaFoldDB" id="A0A392QH43"/>
<feature type="non-terminal residue" evidence="2">
    <location>
        <position position="56"/>
    </location>
</feature>
<protein>
    <submittedName>
        <fullName evidence="2">Periodic tryptophan protein-like protein</fullName>
    </submittedName>
</protein>
<dbReference type="EMBL" id="LXQA010133910">
    <property type="protein sequence ID" value="MCI23060.1"/>
    <property type="molecule type" value="Genomic_DNA"/>
</dbReference>
<dbReference type="Proteomes" id="UP000265520">
    <property type="component" value="Unassembled WGS sequence"/>
</dbReference>
<feature type="region of interest" description="Disordered" evidence="1">
    <location>
        <begin position="33"/>
        <end position="56"/>
    </location>
</feature>
<keyword evidence="3" id="KW-1185">Reference proteome</keyword>
<evidence type="ECO:0000256" key="1">
    <source>
        <dbReference type="SAM" id="MobiDB-lite"/>
    </source>
</evidence>
<name>A0A392QH43_9FABA</name>
<sequence>MIAAISWIPKGVSRAEPVFADPPSKEDIEEIISNTLTREEDENEEDDANKKNDEVA</sequence>
<accession>A0A392QH43</accession>
<proteinExistence type="predicted"/>
<reference evidence="2 3" key="1">
    <citation type="journal article" date="2018" name="Front. Plant Sci.">
        <title>Red Clover (Trifolium pratense) and Zigzag Clover (T. medium) - A Picture of Genomic Similarities and Differences.</title>
        <authorList>
            <person name="Dluhosova J."/>
            <person name="Istvanek J."/>
            <person name="Nedelnik J."/>
            <person name="Repkova J."/>
        </authorList>
    </citation>
    <scope>NUCLEOTIDE SEQUENCE [LARGE SCALE GENOMIC DNA]</scope>
    <source>
        <strain evidence="3">cv. 10/8</strain>
        <tissue evidence="2">Leaf</tissue>
    </source>
</reference>
<evidence type="ECO:0000313" key="2">
    <source>
        <dbReference type="EMBL" id="MCI23060.1"/>
    </source>
</evidence>
<evidence type="ECO:0000313" key="3">
    <source>
        <dbReference type="Proteomes" id="UP000265520"/>
    </source>
</evidence>